<evidence type="ECO:0000256" key="1">
    <source>
        <dbReference type="ARBA" id="ARBA00001970"/>
    </source>
</evidence>
<evidence type="ECO:0000313" key="14">
    <source>
        <dbReference type="Proteomes" id="UP001223743"/>
    </source>
</evidence>
<keyword evidence="6 12" id="KW-0560">Oxidoreductase</keyword>
<evidence type="ECO:0000256" key="11">
    <source>
        <dbReference type="ARBA" id="ARBA00048044"/>
    </source>
</evidence>
<dbReference type="PANTHER" id="PTHR23289">
    <property type="entry name" value="CYTOCHROME C OXIDASE ASSEMBLY PROTEIN COX15"/>
    <property type="match status" value="1"/>
</dbReference>
<keyword evidence="3 12" id="KW-0812">Transmembrane</keyword>
<sequence>MTDSIPMPGSIAPAAVRDRRRDRAMIRTWLGVVILMIVAMIVVGGATRLTNSGLSITEWKPIHGVVPPLNAAEWQEEFDKYRQIPQYQQINKGMSLDAFKSIFWWEWAHRLLGRLIGAVFFLPLVFFWVTGRIERKLVPPLVGLFVLGGLQGAVGWWMVASGLVNRVDVSQYRLATHLTLACVILAATVWIRRGLGADDGDARDRVAPLKGMATFLVVLVFVQIFLGGLVAGLDAGFTYNTWPLMDGALIPSRVYAYEPAWRSVFEDVMTVQFDHRMVAYLLLVAAFIHAFQAFRVAPGSRAARRARFLALLVIAQAGIGVMTLLMVVPIDLALTHQFGAAVVLIAAVAHRRALADPIPITG</sequence>
<dbReference type="RefSeq" id="WP_266282199.1">
    <property type="nucleotide sequence ID" value="NZ_JAPKNF010000001.1"/>
</dbReference>
<evidence type="ECO:0000256" key="7">
    <source>
        <dbReference type="ARBA" id="ARBA00023004"/>
    </source>
</evidence>
<evidence type="ECO:0000256" key="12">
    <source>
        <dbReference type="HAMAP-Rule" id="MF_01665"/>
    </source>
</evidence>
<dbReference type="EC" id="1.17.99.9" evidence="12"/>
<comment type="pathway">
    <text evidence="10 12">Porphyrin-containing compound metabolism; heme A biosynthesis; heme A from heme O: step 1/1.</text>
</comment>
<name>A0ABU0M0J2_9HYPH</name>
<keyword evidence="7 12" id="KW-0408">Iron</keyword>
<comment type="caution">
    <text evidence="12">Lacks conserved residue(s) required for the propagation of feature annotation.</text>
</comment>
<feature type="transmembrane region" description="Helical" evidence="12">
    <location>
        <begin position="172"/>
        <end position="191"/>
    </location>
</feature>
<proteinExistence type="inferred from homology"/>
<keyword evidence="4 12" id="KW-0479">Metal-binding</keyword>
<feature type="transmembrane region" description="Helical" evidence="12">
    <location>
        <begin position="111"/>
        <end position="129"/>
    </location>
</feature>
<protein>
    <recommendedName>
        <fullName evidence="12">Heme A synthase</fullName>
        <shortName evidence="12">HAS</shortName>
        <ecNumber evidence="12">1.17.99.9</ecNumber>
    </recommendedName>
    <alternativeName>
        <fullName evidence="12">Cytochrome aa3-controlling protein</fullName>
    </alternativeName>
</protein>
<keyword evidence="12" id="KW-1003">Cell membrane</keyword>
<feature type="binding site" description="axial binding residue" evidence="12">
    <location>
        <position position="336"/>
    </location>
    <ligand>
        <name>heme</name>
        <dbReference type="ChEBI" id="CHEBI:30413"/>
    </ligand>
    <ligandPart>
        <name>Fe</name>
        <dbReference type="ChEBI" id="CHEBI:18248"/>
    </ligandPart>
</feature>
<comment type="caution">
    <text evidence="13">The sequence shown here is derived from an EMBL/GenBank/DDBJ whole genome shotgun (WGS) entry which is preliminary data.</text>
</comment>
<evidence type="ECO:0000313" key="13">
    <source>
        <dbReference type="EMBL" id="MDQ0514476.1"/>
    </source>
</evidence>
<comment type="subunit">
    <text evidence="12">Interacts with CtaB.</text>
</comment>
<organism evidence="13 14">
    <name type="scientific">Kaistia geumhonensis</name>
    <dbReference type="NCBI Taxonomy" id="410839"/>
    <lineage>
        <taxon>Bacteria</taxon>
        <taxon>Pseudomonadati</taxon>
        <taxon>Pseudomonadota</taxon>
        <taxon>Alphaproteobacteria</taxon>
        <taxon>Hyphomicrobiales</taxon>
        <taxon>Kaistiaceae</taxon>
        <taxon>Kaistia</taxon>
    </lineage>
</organism>
<dbReference type="InterPro" id="IPR023754">
    <property type="entry name" value="HemeA_Synthase_type2"/>
</dbReference>
<feature type="transmembrane region" description="Helical" evidence="12">
    <location>
        <begin position="308"/>
        <end position="328"/>
    </location>
</feature>
<comment type="function">
    <text evidence="12">Catalyzes the conversion of heme O to heme A by two successive hydroxylations of the methyl group at C8. The first hydroxylation forms heme I, the second hydroxylation results in an unstable dihydroxymethyl group, which spontaneously dehydrates, resulting in the formyl group of heme A.</text>
</comment>
<keyword evidence="9 12" id="KW-0472">Membrane</keyword>
<feature type="binding site" description="axial binding residue" evidence="12">
    <location>
        <position position="275"/>
    </location>
    <ligand>
        <name>heme</name>
        <dbReference type="ChEBI" id="CHEBI:30413"/>
    </ligand>
    <ligandPart>
        <name>Fe</name>
        <dbReference type="ChEBI" id="CHEBI:18248"/>
    </ligandPart>
</feature>
<keyword evidence="8 12" id="KW-0350">Heme biosynthesis</keyword>
<evidence type="ECO:0000256" key="10">
    <source>
        <dbReference type="ARBA" id="ARBA00044501"/>
    </source>
</evidence>
<dbReference type="EMBL" id="JAUSWJ010000001">
    <property type="protein sequence ID" value="MDQ0514476.1"/>
    <property type="molecule type" value="Genomic_DNA"/>
</dbReference>
<evidence type="ECO:0000256" key="4">
    <source>
        <dbReference type="ARBA" id="ARBA00022723"/>
    </source>
</evidence>
<comment type="cofactor">
    <cofactor evidence="1 12">
        <name>heme b</name>
        <dbReference type="ChEBI" id="CHEBI:60344"/>
    </cofactor>
</comment>
<feature type="transmembrane region" description="Helical" evidence="12">
    <location>
        <begin position="141"/>
        <end position="160"/>
    </location>
</feature>
<evidence type="ECO:0000256" key="5">
    <source>
        <dbReference type="ARBA" id="ARBA00022989"/>
    </source>
</evidence>
<evidence type="ECO:0000256" key="3">
    <source>
        <dbReference type="ARBA" id="ARBA00022692"/>
    </source>
</evidence>
<comment type="catalytic activity">
    <reaction evidence="11">
        <text>Fe(II)-heme o + 2 A + H2O = Fe(II)-heme a + 2 AH2</text>
        <dbReference type="Rhea" id="RHEA:63388"/>
        <dbReference type="ChEBI" id="CHEBI:13193"/>
        <dbReference type="ChEBI" id="CHEBI:15377"/>
        <dbReference type="ChEBI" id="CHEBI:17499"/>
        <dbReference type="ChEBI" id="CHEBI:60530"/>
        <dbReference type="ChEBI" id="CHEBI:61715"/>
        <dbReference type="EC" id="1.17.99.9"/>
    </reaction>
    <physiologicalReaction direction="left-to-right" evidence="11">
        <dbReference type="Rhea" id="RHEA:63389"/>
    </physiologicalReaction>
</comment>
<dbReference type="InterPro" id="IPR003780">
    <property type="entry name" value="COX15/CtaA_fam"/>
</dbReference>
<dbReference type="PANTHER" id="PTHR23289:SF2">
    <property type="entry name" value="CYTOCHROME C OXIDASE ASSEMBLY PROTEIN COX15 HOMOLOG"/>
    <property type="match status" value="1"/>
</dbReference>
<feature type="transmembrane region" description="Helical" evidence="12">
    <location>
        <begin position="212"/>
        <end position="233"/>
    </location>
</feature>
<dbReference type="Pfam" id="PF02628">
    <property type="entry name" value="COX15-CtaA"/>
    <property type="match status" value="1"/>
</dbReference>
<keyword evidence="5 12" id="KW-1133">Transmembrane helix</keyword>
<comment type="similarity">
    <text evidence="12">Belongs to the COX15/CtaA family. Type 2 subfamily.</text>
</comment>
<comment type="subcellular location">
    <subcellularLocation>
        <location evidence="12">Cell membrane</location>
        <topology evidence="12">Multi-pass membrane protein</topology>
    </subcellularLocation>
    <subcellularLocation>
        <location evidence="2">Membrane</location>
        <topology evidence="2">Multi-pass membrane protein</topology>
    </subcellularLocation>
</comment>
<evidence type="ECO:0000256" key="9">
    <source>
        <dbReference type="ARBA" id="ARBA00023136"/>
    </source>
</evidence>
<evidence type="ECO:0000256" key="2">
    <source>
        <dbReference type="ARBA" id="ARBA00004141"/>
    </source>
</evidence>
<keyword evidence="14" id="KW-1185">Reference proteome</keyword>
<accession>A0ABU0M0J2</accession>
<feature type="transmembrane region" description="Helical" evidence="12">
    <location>
        <begin position="29"/>
        <end position="49"/>
    </location>
</feature>
<reference evidence="13 14" key="1">
    <citation type="submission" date="2023-07" db="EMBL/GenBank/DDBJ databases">
        <title>Genomic Encyclopedia of Type Strains, Phase IV (KMG-IV): sequencing the most valuable type-strain genomes for metagenomic binning, comparative biology and taxonomic classification.</title>
        <authorList>
            <person name="Goeker M."/>
        </authorList>
    </citation>
    <scope>NUCLEOTIDE SEQUENCE [LARGE SCALE GENOMIC DNA]</scope>
    <source>
        <strain evidence="13 14">B1-1</strain>
    </source>
</reference>
<dbReference type="HAMAP" id="MF_01665">
    <property type="entry name" value="HemeA_synth_type2"/>
    <property type="match status" value="1"/>
</dbReference>
<dbReference type="Proteomes" id="UP001223743">
    <property type="component" value="Unassembled WGS sequence"/>
</dbReference>
<gene>
    <name evidence="12" type="primary">ctaA</name>
    <name evidence="13" type="ORF">QO015_000089</name>
</gene>
<feature type="transmembrane region" description="Helical" evidence="12">
    <location>
        <begin position="277"/>
        <end position="296"/>
    </location>
</feature>
<evidence type="ECO:0000256" key="6">
    <source>
        <dbReference type="ARBA" id="ARBA00023002"/>
    </source>
</evidence>
<evidence type="ECO:0000256" key="8">
    <source>
        <dbReference type="ARBA" id="ARBA00023133"/>
    </source>
</evidence>